<feature type="domain" description="STAS" evidence="2">
    <location>
        <begin position="30"/>
        <end position="116"/>
    </location>
</feature>
<feature type="compositionally biased region" description="Polar residues" evidence="1">
    <location>
        <begin position="11"/>
        <end position="25"/>
    </location>
</feature>
<evidence type="ECO:0000256" key="1">
    <source>
        <dbReference type="SAM" id="MobiDB-lite"/>
    </source>
</evidence>
<dbReference type="Proteomes" id="UP001432075">
    <property type="component" value="Chromosome"/>
</dbReference>
<dbReference type="Gene3D" id="3.30.750.24">
    <property type="entry name" value="STAS domain"/>
    <property type="match status" value="1"/>
</dbReference>
<dbReference type="InterPro" id="IPR036513">
    <property type="entry name" value="STAS_dom_sf"/>
</dbReference>
<dbReference type="InterPro" id="IPR058548">
    <property type="entry name" value="MlaB-like_STAS"/>
</dbReference>
<keyword evidence="4" id="KW-1185">Reference proteome</keyword>
<dbReference type="InterPro" id="IPR002645">
    <property type="entry name" value="STAS_dom"/>
</dbReference>
<dbReference type="PANTHER" id="PTHR33495:SF2">
    <property type="entry name" value="ANTI-SIGMA FACTOR ANTAGONIST TM_1081-RELATED"/>
    <property type="match status" value="1"/>
</dbReference>
<dbReference type="PANTHER" id="PTHR33495">
    <property type="entry name" value="ANTI-SIGMA FACTOR ANTAGONIST TM_1081-RELATED-RELATED"/>
    <property type="match status" value="1"/>
</dbReference>
<name>A0ABZ1RVV9_9ACTN</name>
<gene>
    <name evidence="3" type="ORF">OHU17_34740</name>
</gene>
<dbReference type="Pfam" id="PF13466">
    <property type="entry name" value="STAS_2"/>
    <property type="match status" value="1"/>
</dbReference>
<evidence type="ECO:0000313" key="3">
    <source>
        <dbReference type="EMBL" id="WUO50589.1"/>
    </source>
</evidence>
<dbReference type="PROSITE" id="PS50801">
    <property type="entry name" value="STAS"/>
    <property type="match status" value="1"/>
</dbReference>
<accession>A0ABZ1RVV9</accession>
<dbReference type="SUPFAM" id="SSF52091">
    <property type="entry name" value="SpoIIaa-like"/>
    <property type="match status" value="1"/>
</dbReference>
<evidence type="ECO:0000313" key="4">
    <source>
        <dbReference type="Proteomes" id="UP001432075"/>
    </source>
</evidence>
<dbReference type="CDD" id="cd07043">
    <property type="entry name" value="STAS_anti-anti-sigma_factors"/>
    <property type="match status" value="1"/>
</dbReference>
<reference evidence="3" key="1">
    <citation type="submission" date="2022-10" db="EMBL/GenBank/DDBJ databases">
        <title>The complete genomes of actinobacterial strains from the NBC collection.</title>
        <authorList>
            <person name="Joergensen T.S."/>
            <person name="Alvarez Arevalo M."/>
            <person name="Sterndorff E.B."/>
            <person name="Faurdal D."/>
            <person name="Vuksanovic O."/>
            <person name="Mourched A.-S."/>
            <person name="Charusanti P."/>
            <person name="Shaw S."/>
            <person name="Blin K."/>
            <person name="Weber T."/>
        </authorList>
    </citation>
    <scope>NUCLEOTIDE SEQUENCE</scope>
    <source>
        <strain evidence="3">NBC_00283</strain>
    </source>
</reference>
<evidence type="ECO:0000259" key="2">
    <source>
        <dbReference type="PROSITE" id="PS50801"/>
    </source>
</evidence>
<proteinExistence type="predicted"/>
<feature type="region of interest" description="Disordered" evidence="1">
    <location>
        <begin position="1"/>
        <end position="26"/>
    </location>
</feature>
<protein>
    <submittedName>
        <fullName evidence="3">STAS domain-containing protein</fullName>
    </submittedName>
</protein>
<dbReference type="EMBL" id="CP108057">
    <property type="protein sequence ID" value="WUO50589.1"/>
    <property type="molecule type" value="Genomic_DNA"/>
</dbReference>
<dbReference type="RefSeq" id="WP_164496406.1">
    <property type="nucleotide sequence ID" value="NZ_CP108057.1"/>
</dbReference>
<sequence length="116" mass="12363">MGSDPKADPTTMHSLQNTDTATPSEPRTALTLTGALDMDTCSRVTATTDTLTLDGNTLVLDLSAVTFMDSSGLNMLLTLRNRAEAEQGTLELRGLPGQVLRLLDITGTRDLFILAP</sequence>
<organism evidence="3 4">
    <name type="scientific">Streptomyces goshikiensis</name>
    <dbReference type="NCBI Taxonomy" id="1942"/>
    <lineage>
        <taxon>Bacteria</taxon>
        <taxon>Bacillati</taxon>
        <taxon>Actinomycetota</taxon>
        <taxon>Actinomycetes</taxon>
        <taxon>Kitasatosporales</taxon>
        <taxon>Streptomycetaceae</taxon>
        <taxon>Streptomyces</taxon>
    </lineage>
</organism>